<organism evidence="1 2">
    <name type="scientific">Mycolicibacter sinensis (strain JDM601)</name>
    <name type="common">Mycobacterium sinense</name>
    <dbReference type="NCBI Taxonomy" id="875328"/>
    <lineage>
        <taxon>Bacteria</taxon>
        <taxon>Bacillati</taxon>
        <taxon>Actinomycetota</taxon>
        <taxon>Actinomycetes</taxon>
        <taxon>Mycobacteriales</taxon>
        <taxon>Mycobacteriaceae</taxon>
        <taxon>Mycolicibacter</taxon>
    </lineage>
</organism>
<proteinExistence type="predicted"/>
<dbReference type="AlphaFoldDB" id="F5Z050"/>
<evidence type="ECO:0000313" key="2">
    <source>
        <dbReference type="Proteomes" id="UP000009224"/>
    </source>
</evidence>
<reference evidence="1 2" key="1">
    <citation type="journal article" date="2011" name="J. Bacteriol.">
        <title>Complete genome sequence of a novel clinical isolate, the nontuberculous Mycobacterium strain JDM601.</title>
        <authorList>
            <person name="Zhang Z.Y."/>
            <person name="Sun Z.Q."/>
            <person name="Wang Z.L."/>
            <person name="Wen Z.L."/>
            <person name="Sun Q.W."/>
            <person name="Zhu Z.Q."/>
            <person name="Song Y.Z."/>
            <person name="Zhao J.W."/>
            <person name="Wang H.H."/>
            <person name="Zhang S.L."/>
            <person name="Guo X.K."/>
        </authorList>
    </citation>
    <scope>NUCLEOTIDE SEQUENCE [LARGE SCALE GENOMIC DNA]</scope>
    <source>
        <strain evidence="1 2">JDM601</strain>
    </source>
</reference>
<dbReference type="KEGG" id="mjd:JDM601_2827"/>
<dbReference type="HOGENOM" id="CLU_3254388_0_0_11"/>
<name>F5Z050_MYCSD</name>
<sequence length="42" mass="4142">MDLADVDCTGYGARTEEVGASDTGSGVVAVESAAVSIRDIPG</sequence>
<dbReference type="Proteomes" id="UP000009224">
    <property type="component" value="Chromosome"/>
</dbReference>
<dbReference type="STRING" id="875328.JDM601_2827"/>
<protein>
    <submittedName>
        <fullName evidence="1">Uncharacterized protein</fullName>
    </submittedName>
</protein>
<keyword evidence="2" id="KW-1185">Reference proteome</keyword>
<dbReference type="EMBL" id="CP002329">
    <property type="protein sequence ID" value="AEF36827.1"/>
    <property type="molecule type" value="Genomic_DNA"/>
</dbReference>
<gene>
    <name evidence="1" type="ordered locus">JDM601_2827</name>
</gene>
<evidence type="ECO:0000313" key="1">
    <source>
        <dbReference type="EMBL" id="AEF36827.1"/>
    </source>
</evidence>
<accession>F5Z050</accession>